<dbReference type="Gene3D" id="3.30.390.50">
    <property type="entry name" value="CO dehydrogenase flavoprotein, C-terminal domain"/>
    <property type="match status" value="1"/>
</dbReference>
<proteinExistence type="predicted"/>
<dbReference type="AlphaFoldDB" id="I5AZ82"/>
<dbReference type="Gene3D" id="1.10.150.120">
    <property type="entry name" value="[2Fe-2S]-binding domain"/>
    <property type="match status" value="1"/>
</dbReference>
<evidence type="ECO:0000256" key="4">
    <source>
        <dbReference type="ARBA" id="ARBA00023002"/>
    </source>
</evidence>
<dbReference type="InterPro" id="IPR036318">
    <property type="entry name" value="FAD-bd_PCMH-like_sf"/>
</dbReference>
<dbReference type="CDD" id="cd00207">
    <property type="entry name" value="fer2"/>
    <property type="match status" value="1"/>
</dbReference>
<dbReference type="PANTHER" id="PTHR45444">
    <property type="entry name" value="XANTHINE DEHYDROGENASE"/>
    <property type="match status" value="1"/>
</dbReference>
<dbReference type="InterPro" id="IPR006058">
    <property type="entry name" value="2Fe2S_fd_BS"/>
</dbReference>
<evidence type="ECO:0000259" key="7">
    <source>
        <dbReference type="PROSITE" id="PS51387"/>
    </source>
</evidence>
<organism evidence="8 9">
    <name type="scientific">Desulfobacter postgatei 2ac9</name>
    <dbReference type="NCBI Taxonomy" id="879212"/>
    <lineage>
        <taxon>Bacteria</taxon>
        <taxon>Pseudomonadati</taxon>
        <taxon>Thermodesulfobacteriota</taxon>
        <taxon>Desulfobacteria</taxon>
        <taxon>Desulfobacterales</taxon>
        <taxon>Desulfobacteraceae</taxon>
        <taxon>Desulfobacter</taxon>
    </lineage>
</organism>
<dbReference type="InterPro" id="IPR002888">
    <property type="entry name" value="2Fe-2S-bd"/>
</dbReference>
<evidence type="ECO:0000259" key="6">
    <source>
        <dbReference type="PROSITE" id="PS51085"/>
    </source>
</evidence>
<evidence type="ECO:0000313" key="9">
    <source>
        <dbReference type="Proteomes" id="UP000005778"/>
    </source>
</evidence>
<dbReference type="PROSITE" id="PS00197">
    <property type="entry name" value="2FE2S_FER_1"/>
    <property type="match status" value="1"/>
</dbReference>
<protein>
    <submittedName>
        <fullName evidence="8">Xanthine dehydrogenase, iron-sulfur cluster and FAD-binding subunit A</fullName>
    </submittedName>
</protein>
<dbReference type="Pfam" id="PF03450">
    <property type="entry name" value="CO_deh_flav_C"/>
    <property type="match status" value="1"/>
</dbReference>
<dbReference type="HOGENOM" id="CLU_001681_9_0_7"/>
<dbReference type="STRING" id="879212.DespoDRAFT_00531"/>
<dbReference type="SMART" id="SM01092">
    <property type="entry name" value="CO_deh_flav_C"/>
    <property type="match status" value="1"/>
</dbReference>
<dbReference type="GO" id="GO:0005506">
    <property type="term" value="F:iron ion binding"/>
    <property type="evidence" value="ECO:0007669"/>
    <property type="project" value="InterPro"/>
</dbReference>
<reference evidence="8 9" key="2">
    <citation type="submission" date="2012-02" db="EMBL/GenBank/DDBJ databases">
        <title>Improved High-Quality Draft sequence of Desulfobacter postgatei 2ac9.</title>
        <authorList>
            <consortium name="US DOE Joint Genome Institute"/>
            <person name="Lucas S."/>
            <person name="Han J."/>
            <person name="Lapidus A."/>
            <person name="Cheng J.-F."/>
            <person name="Goodwin L."/>
            <person name="Pitluck S."/>
            <person name="Peters L."/>
            <person name="Ovchinnikova G."/>
            <person name="Held B."/>
            <person name="Detter J.C."/>
            <person name="Han C."/>
            <person name="Tapia R."/>
            <person name="Land M."/>
            <person name="Hauser L."/>
            <person name="Kyrpides N."/>
            <person name="Ivanova N."/>
            <person name="Pagani I."/>
            <person name="Orellana R."/>
            <person name="Lovley D."/>
            <person name="Woyke T."/>
        </authorList>
    </citation>
    <scope>NUCLEOTIDE SEQUENCE [LARGE SCALE GENOMIC DNA]</scope>
    <source>
        <strain evidence="8 9">2ac9</strain>
    </source>
</reference>
<dbReference type="Gene3D" id="3.30.465.10">
    <property type="match status" value="1"/>
</dbReference>
<dbReference type="Gene3D" id="3.10.20.30">
    <property type="match status" value="1"/>
</dbReference>
<dbReference type="InterPro" id="IPR016166">
    <property type="entry name" value="FAD-bd_PCMH"/>
</dbReference>
<dbReference type="Proteomes" id="UP000005778">
    <property type="component" value="Chromosome"/>
</dbReference>
<keyword evidence="2" id="KW-0479">Metal-binding</keyword>
<dbReference type="OrthoDB" id="9783813at2"/>
<dbReference type="Pfam" id="PF01799">
    <property type="entry name" value="Fer2_2"/>
    <property type="match status" value="1"/>
</dbReference>
<keyword evidence="1" id="KW-0285">Flavoprotein</keyword>
<keyword evidence="9" id="KW-1185">Reference proteome</keyword>
<accession>I5AZ82</accession>
<keyword evidence="5" id="KW-0408">Iron</keyword>
<reference evidence="8 9" key="1">
    <citation type="submission" date="2011-09" db="EMBL/GenBank/DDBJ databases">
        <authorList>
            <consortium name="US DOE Joint Genome Institute (JGI-PGF)"/>
            <person name="Lucas S."/>
            <person name="Han J."/>
            <person name="Lapidus A."/>
            <person name="Cheng J.-F."/>
            <person name="Goodwin L."/>
            <person name="Pitluck S."/>
            <person name="Peters L."/>
            <person name="Land M.L."/>
            <person name="Hauser L."/>
            <person name="Orellana R."/>
            <person name="Lovley D."/>
            <person name="Woyke T.J."/>
        </authorList>
    </citation>
    <scope>NUCLEOTIDE SEQUENCE [LARGE SCALE GENOMIC DNA]</scope>
    <source>
        <strain evidence="8 9">2ac9</strain>
    </source>
</reference>
<dbReference type="InterPro" id="IPR036010">
    <property type="entry name" value="2Fe-2S_ferredoxin-like_sf"/>
</dbReference>
<dbReference type="SUPFAM" id="SSF56176">
    <property type="entry name" value="FAD-binding/transporter-associated domain-like"/>
    <property type="match status" value="1"/>
</dbReference>
<dbReference type="Pfam" id="PF00111">
    <property type="entry name" value="Fer2"/>
    <property type="match status" value="1"/>
</dbReference>
<sequence length="478" mass="52505">MKKSCRFILNDKEMDLCLSQGRSVLDLLRKDLGLYGTKEGCREGECGACTVILGRFPLVGYRPMPSCLMPAGQISNTHLVTIEGLQGERPNRLQQAFINQGATQCGFCTPGFILSLTGYLLEGRTVTLQDAVDALDGNLCRCTGYGSIRRAVAQIVEPLLGKVPSLQGLIELDLLPAYFATIPQRLAKLRGNCLADSPDLTFEGGEKDRLLIAGGTDLYVQQGDALNKSKPRFLIPESEPIRVKEGMIEIAASASMEQLLRDPHLIDQFPGWREKLIVMASHIIRNRATIGGNLVNASPIADCAVLLLALDAQIQLVSSKGFRRRLPLREFFLGYKELDLNSDELVESLLVTKQDGAQLWNYTKVSKRKRLDIAGCNSAAVFTVNNQALASVGLAFGGVAPIPFTARQTMAWLREKPLTRETFLGSMEVLQEEISPIDDIRGSAEYKRRLACALMADHYLHCFSDTCSYGDFVKGGVL</sequence>
<evidence type="ECO:0000256" key="5">
    <source>
        <dbReference type="ARBA" id="ARBA00023004"/>
    </source>
</evidence>
<dbReference type="InterPro" id="IPR001041">
    <property type="entry name" value="2Fe-2S_ferredoxin-type"/>
</dbReference>
<dbReference type="InterPro" id="IPR012675">
    <property type="entry name" value="Beta-grasp_dom_sf"/>
</dbReference>
<feature type="domain" description="2Fe-2S ferredoxin-type" evidence="6">
    <location>
        <begin position="3"/>
        <end position="85"/>
    </location>
</feature>
<evidence type="ECO:0000256" key="3">
    <source>
        <dbReference type="ARBA" id="ARBA00022827"/>
    </source>
</evidence>
<dbReference type="GO" id="GO:0051537">
    <property type="term" value="F:2 iron, 2 sulfur cluster binding"/>
    <property type="evidence" value="ECO:0007669"/>
    <property type="project" value="InterPro"/>
</dbReference>
<keyword evidence="3" id="KW-0274">FAD</keyword>
<dbReference type="EMBL" id="CM001488">
    <property type="protein sequence ID" value="EIM62545.1"/>
    <property type="molecule type" value="Genomic_DNA"/>
</dbReference>
<evidence type="ECO:0000256" key="1">
    <source>
        <dbReference type="ARBA" id="ARBA00022630"/>
    </source>
</evidence>
<dbReference type="GO" id="GO:0016491">
    <property type="term" value="F:oxidoreductase activity"/>
    <property type="evidence" value="ECO:0007669"/>
    <property type="project" value="UniProtKB-KW"/>
</dbReference>
<keyword evidence="4" id="KW-0560">Oxidoreductase</keyword>
<dbReference type="SUPFAM" id="SSF47741">
    <property type="entry name" value="CO dehydrogenase ISP C-domain like"/>
    <property type="match status" value="1"/>
</dbReference>
<dbReference type="SUPFAM" id="SSF54292">
    <property type="entry name" value="2Fe-2S ferredoxin-like"/>
    <property type="match status" value="1"/>
</dbReference>
<feature type="domain" description="FAD-binding PCMH-type" evidence="7">
    <location>
        <begin position="181"/>
        <end position="356"/>
    </location>
</feature>
<evidence type="ECO:0000313" key="8">
    <source>
        <dbReference type="EMBL" id="EIM62545.1"/>
    </source>
</evidence>
<dbReference type="SUPFAM" id="SSF55447">
    <property type="entry name" value="CO dehydrogenase flavoprotein C-terminal domain-like"/>
    <property type="match status" value="1"/>
</dbReference>
<dbReference type="GO" id="GO:0071949">
    <property type="term" value="F:FAD binding"/>
    <property type="evidence" value="ECO:0007669"/>
    <property type="project" value="InterPro"/>
</dbReference>
<name>I5AZ82_9BACT</name>
<dbReference type="Pfam" id="PF00941">
    <property type="entry name" value="FAD_binding_5"/>
    <property type="match status" value="1"/>
</dbReference>
<dbReference type="InterPro" id="IPR036683">
    <property type="entry name" value="CO_DH_flav_C_dom_sf"/>
</dbReference>
<dbReference type="InterPro" id="IPR016169">
    <property type="entry name" value="FAD-bd_PCMH_sub2"/>
</dbReference>
<dbReference type="RefSeq" id="WP_004071154.1">
    <property type="nucleotide sequence ID" value="NZ_CM001488.1"/>
</dbReference>
<dbReference type="PANTHER" id="PTHR45444:SF3">
    <property type="entry name" value="XANTHINE DEHYDROGENASE"/>
    <property type="match status" value="1"/>
</dbReference>
<dbReference type="InterPro" id="IPR036884">
    <property type="entry name" value="2Fe-2S-bd_dom_sf"/>
</dbReference>
<dbReference type="InterPro" id="IPR002346">
    <property type="entry name" value="Mopterin_DH_FAD-bd"/>
</dbReference>
<dbReference type="eggNOG" id="COG4630">
    <property type="taxonomic scope" value="Bacteria"/>
</dbReference>
<dbReference type="PROSITE" id="PS51387">
    <property type="entry name" value="FAD_PCMH"/>
    <property type="match status" value="1"/>
</dbReference>
<evidence type="ECO:0000256" key="2">
    <source>
        <dbReference type="ARBA" id="ARBA00022723"/>
    </source>
</evidence>
<dbReference type="PROSITE" id="PS51085">
    <property type="entry name" value="2FE2S_FER_2"/>
    <property type="match status" value="1"/>
</dbReference>
<gene>
    <name evidence="8" type="ORF">DespoDRAFT_00531</name>
</gene>
<dbReference type="InterPro" id="IPR016208">
    <property type="entry name" value="Ald_Oxase/xanthine_DH-like"/>
</dbReference>
<dbReference type="InterPro" id="IPR005107">
    <property type="entry name" value="CO_DH_flav_C"/>
</dbReference>